<feature type="compositionally biased region" description="Polar residues" evidence="1">
    <location>
        <begin position="315"/>
        <end position="326"/>
    </location>
</feature>
<feature type="compositionally biased region" description="Acidic residues" evidence="1">
    <location>
        <begin position="347"/>
        <end position="357"/>
    </location>
</feature>
<dbReference type="Proteomes" id="UP001285441">
    <property type="component" value="Unassembled WGS sequence"/>
</dbReference>
<feature type="compositionally biased region" description="Polar residues" evidence="1">
    <location>
        <begin position="171"/>
        <end position="188"/>
    </location>
</feature>
<reference evidence="2" key="2">
    <citation type="submission" date="2023-06" db="EMBL/GenBank/DDBJ databases">
        <authorList>
            <consortium name="Lawrence Berkeley National Laboratory"/>
            <person name="Haridas S."/>
            <person name="Hensen N."/>
            <person name="Bonometti L."/>
            <person name="Westerberg I."/>
            <person name="Brannstrom I.O."/>
            <person name="Guillou S."/>
            <person name="Cros-Aarteil S."/>
            <person name="Calhoun S."/>
            <person name="Kuo A."/>
            <person name="Mondo S."/>
            <person name="Pangilinan J."/>
            <person name="Riley R."/>
            <person name="LaButti K."/>
            <person name="Andreopoulos B."/>
            <person name="Lipzen A."/>
            <person name="Chen C."/>
            <person name="Yanf M."/>
            <person name="Daum C."/>
            <person name="Ng V."/>
            <person name="Clum A."/>
            <person name="Steindorff A."/>
            <person name="Ohm R."/>
            <person name="Martin F."/>
            <person name="Silar P."/>
            <person name="Natvig D."/>
            <person name="Lalanne C."/>
            <person name="Gautier V."/>
            <person name="Ament-velasquez S.L."/>
            <person name="Kruys A."/>
            <person name="Hutchinson M.I."/>
            <person name="Powell A.J."/>
            <person name="Barry K."/>
            <person name="Miller A.N."/>
            <person name="Grigoriev I.V."/>
            <person name="Debuchy R."/>
            <person name="Gladieux P."/>
            <person name="Thoren M.H."/>
            <person name="Johannesson H."/>
        </authorList>
    </citation>
    <scope>NUCLEOTIDE SEQUENCE</scope>
    <source>
        <strain evidence="2">CBS 232.78</strain>
    </source>
</reference>
<evidence type="ECO:0000256" key="1">
    <source>
        <dbReference type="SAM" id="MobiDB-lite"/>
    </source>
</evidence>
<feature type="region of interest" description="Disordered" evidence="1">
    <location>
        <begin position="1"/>
        <end position="85"/>
    </location>
</feature>
<dbReference type="EMBL" id="JAULSW010000002">
    <property type="protein sequence ID" value="KAK3390817.1"/>
    <property type="molecule type" value="Genomic_DNA"/>
</dbReference>
<accession>A0AAE0U4S9</accession>
<evidence type="ECO:0000313" key="2">
    <source>
        <dbReference type="EMBL" id="KAK3390817.1"/>
    </source>
</evidence>
<feature type="compositionally biased region" description="Low complexity" evidence="1">
    <location>
        <begin position="20"/>
        <end position="34"/>
    </location>
</feature>
<feature type="region of interest" description="Disordered" evidence="1">
    <location>
        <begin position="171"/>
        <end position="238"/>
    </location>
</feature>
<sequence length="622" mass="68781">MNGSTRTRSVGVGSGHADAGRGSESPSSGAPSPRTDTSPVLQRGGLLLTPTVAAGYGSNQRPSPFTPTVATGHGSQRSSPLLTTIPRERISNSFAMPSESGTAVHQEATFRAGGWQERQLLRWKMLEEQYQTASPLRHVSGVAVSNVESVALDASFTLSDENGRSVLNNSHTAEQESEALQTVQQSPSALHRQTWRDISQPWAKNTASSSSLQPIGLPPQPRYLSTPAPLGCETPTPLGARDQFEKLFRQTALARHTDQIQRHLLDPITATNYPVGQQHRQPAQQESYAAILSGRPSSVFERPSPALFHPMKHVSQQLATTTTSIEHQPAEQPRHTAVSFSLTNINNEEDEDEDDEDLKQQRDEWEQQYITSQQQRNVFRPMSSVPTSVSRSHWKQAEENLYKLLIAGFSPNYKGNPLLDRNRSAPIPAEHNCSLFIIGLAPDLTTRDLIASIHNVGRVYATHINGPEPDKGHMTSAAKVIFFERAAAERFYNRHALSGFIIQNSQGPYYKGRVVWNRIRSAETDVGGRKSRVLLISGPPDFVNETVLRGYFSSKLTYQVEHVGTIDYDPAARGGPRRLIEFRFGSYRCQAEAARMALTREMADHGVICEFGHDPCDVDENH</sequence>
<reference evidence="2" key="1">
    <citation type="journal article" date="2023" name="Mol. Phylogenet. Evol.">
        <title>Genome-scale phylogeny and comparative genomics of the fungal order Sordariales.</title>
        <authorList>
            <person name="Hensen N."/>
            <person name="Bonometti L."/>
            <person name="Westerberg I."/>
            <person name="Brannstrom I.O."/>
            <person name="Guillou S."/>
            <person name="Cros-Aarteil S."/>
            <person name="Calhoun S."/>
            <person name="Haridas S."/>
            <person name="Kuo A."/>
            <person name="Mondo S."/>
            <person name="Pangilinan J."/>
            <person name="Riley R."/>
            <person name="LaButti K."/>
            <person name="Andreopoulos B."/>
            <person name="Lipzen A."/>
            <person name="Chen C."/>
            <person name="Yan M."/>
            <person name="Daum C."/>
            <person name="Ng V."/>
            <person name="Clum A."/>
            <person name="Steindorff A."/>
            <person name="Ohm R.A."/>
            <person name="Martin F."/>
            <person name="Silar P."/>
            <person name="Natvig D.O."/>
            <person name="Lalanne C."/>
            <person name="Gautier V."/>
            <person name="Ament-Velasquez S.L."/>
            <person name="Kruys A."/>
            <person name="Hutchinson M.I."/>
            <person name="Powell A.J."/>
            <person name="Barry K."/>
            <person name="Miller A.N."/>
            <person name="Grigoriev I.V."/>
            <person name="Debuchy R."/>
            <person name="Gladieux P."/>
            <person name="Hiltunen Thoren M."/>
            <person name="Johannesson H."/>
        </authorList>
    </citation>
    <scope>NUCLEOTIDE SEQUENCE</scope>
    <source>
        <strain evidence="2">CBS 232.78</strain>
    </source>
</reference>
<organism evidence="2 3">
    <name type="scientific">Podospora didyma</name>
    <dbReference type="NCBI Taxonomy" id="330526"/>
    <lineage>
        <taxon>Eukaryota</taxon>
        <taxon>Fungi</taxon>
        <taxon>Dikarya</taxon>
        <taxon>Ascomycota</taxon>
        <taxon>Pezizomycotina</taxon>
        <taxon>Sordariomycetes</taxon>
        <taxon>Sordariomycetidae</taxon>
        <taxon>Sordariales</taxon>
        <taxon>Podosporaceae</taxon>
        <taxon>Podospora</taxon>
    </lineage>
</organism>
<evidence type="ECO:0000313" key="3">
    <source>
        <dbReference type="Proteomes" id="UP001285441"/>
    </source>
</evidence>
<feature type="compositionally biased region" description="Polar residues" evidence="1">
    <location>
        <begin position="202"/>
        <end position="213"/>
    </location>
</feature>
<feature type="compositionally biased region" description="Polar residues" evidence="1">
    <location>
        <begin position="57"/>
        <end position="82"/>
    </location>
</feature>
<keyword evidence="3" id="KW-1185">Reference proteome</keyword>
<comment type="caution">
    <text evidence="2">The sequence shown here is derived from an EMBL/GenBank/DDBJ whole genome shotgun (WGS) entry which is preliminary data.</text>
</comment>
<feature type="region of interest" description="Disordered" evidence="1">
    <location>
        <begin position="315"/>
        <end position="360"/>
    </location>
</feature>
<gene>
    <name evidence="2" type="ORF">B0H63DRAFT_539275</name>
</gene>
<proteinExistence type="predicted"/>
<name>A0AAE0U4S9_9PEZI</name>
<dbReference type="AlphaFoldDB" id="A0AAE0U4S9"/>
<protein>
    <submittedName>
        <fullName evidence="2">Uncharacterized protein</fullName>
    </submittedName>
</protein>